<feature type="compositionally biased region" description="Low complexity" evidence="1">
    <location>
        <begin position="94"/>
        <end position="109"/>
    </location>
</feature>
<dbReference type="EMBL" id="LVLJ01003580">
    <property type="protein sequence ID" value="OAE20829.1"/>
    <property type="molecule type" value="Genomic_DNA"/>
</dbReference>
<accession>A0A176VIR2</accession>
<evidence type="ECO:0000313" key="2">
    <source>
        <dbReference type="EMBL" id="OAE20829.1"/>
    </source>
</evidence>
<reference evidence="2" key="1">
    <citation type="submission" date="2016-03" db="EMBL/GenBank/DDBJ databases">
        <title>Mechanisms controlling the formation of the plant cell surface in tip-growing cells are functionally conserved among land plants.</title>
        <authorList>
            <person name="Honkanen S."/>
            <person name="Jones V.A."/>
            <person name="Morieri G."/>
            <person name="Champion C."/>
            <person name="Hetherington A.J."/>
            <person name="Kelly S."/>
            <person name="Saint-Marcoux D."/>
            <person name="Proust H."/>
            <person name="Prescott H."/>
            <person name="Dolan L."/>
        </authorList>
    </citation>
    <scope>NUCLEOTIDE SEQUENCE [LARGE SCALE GENOMIC DNA]</scope>
    <source>
        <tissue evidence="2">Whole gametophyte</tissue>
    </source>
</reference>
<feature type="compositionally biased region" description="Low complexity" evidence="1">
    <location>
        <begin position="26"/>
        <end position="38"/>
    </location>
</feature>
<gene>
    <name evidence="2" type="ORF">AXG93_2964s1060</name>
</gene>
<evidence type="ECO:0000256" key="1">
    <source>
        <dbReference type="SAM" id="MobiDB-lite"/>
    </source>
</evidence>
<keyword evidence="3" id="KW-1185">Reference proteome</keyword>
<feature type="compositionally biased region" description="Basic and acidic residues" evidence="1">
    <location>
        <begin position="61"/>
        <end position="75"/>
    </location>
</feature>
<comment type="caution">
    <text evidence="2">The sequence shown here is derived from an EMBL/GenBank/DDBJ whole genome shotgun (WGS) entry which is preliminary data.</text>
</comment>
<organism evidence="2 3">
    <name type="scientific">Marchantia polymorpha subsp. ruderalis</name>
    <dbReference type="NCBI Taxonomy" id="1480154"/>
    <lineage>
        <taxon>Eukaryota</taxon>
        <taxon>Viridiplantae</taxon>
        <taxon>Streptophyta</taxon>
        <taxon>Embryophyta</taxon>
        <taxon>Marchantiophyta</taxon>
        <taxon>Marchantiopsida</taxon>
        <taxon>Marchantiidae</taxon>
        <taxon>Marchantiales</taxon>
        <taxon>Marchantiaceae</taxon>
        <taxon>Marchantia</taxon>
    </lineage>
</organism>
<dbReference type="AlphaFoldDB" id="A0A176VIR2"/>
<feature type="region of interest" description="Disordered" evidence="1">
    <location>
        <begin position="1"/>
        <end position="154"/>
    </location>
</feature>
<sequence length="154" mass="16035">MAPKCPPLHDPCSEKEHHSGPQPQIGQAPRAAPGSAGRRTGECTVASGNTLLAGGQADGQTDGRARSRVPEEDRWAGPAGGDSRRSGQKARTGAQSAQQRAQLRAVSVQSRRSTLDEDFLCEGKEEGKKGTGRMEAARGTRLGTAAMAAAHGPR</sequence>
<dbReference type="Proteomes" id="UP000077202">
    <property type="component" value="Unassembled WGS sequence"/>
</dbReference>
<protein>
    <submittedName>
        <fullName evidence="2">Uncharacterized protein</fullName>
    </submittedName>
</protein>
<name>A0A176VIR2_MARPO</name>
<evidence type="ECO:0000313" key="3">
    <source>
        <dbReference type="Proteomes" id="UP000077202"/>
    </source>
</evidence>
<proteinExistence type="predicted"/>